<feature type="compositionally biased region" description="Basic and acidic residues" evidence="1">
    <location>
        <begin position="87"/>
        <end position="98"/>
    </location>
</feature>
<sequence>MNASPRVGSASNRSRRDTSDNSRRCALSAVHSSVAVMSGGAARAAGSVVDMTWDALPRRFNTLPPQPPSVSVARHPDSCPSSRHLSHHPDRGGADTRRPQQHAHVADPTSQGAPGRAAEWEGRGRRIARNPTKASLQARMPRSGRGRRCGGLPDGVNGRI</sequence>
<name>Q0RAN4_FRAAA</name>
<organism evidence="2 3">
    <name type="scientific">Frankia alni (strain DSM 45986 / CECT 9034 / ACN14a)</name>
    <dbReference type="NCBI Taxonomy" id="326424"/>
    <lineage>
        <taxon>Bacteria</taxon>
        <taxon>Bacillati</taxon>
        <taxon>Actinomycetota</taxon>
        <taxon>Actinomycetes</taxon>
        <taxon>Frankiales</taxon>
        <taxon>Frankiaceae</taxon>
        <taxon>Frankia</taxon>
    </lineage>
</organism>
<dbReference type="AlphaFoldDB" id="Q0RAN4"/>
<proteinExistence type="predicted"/>
<dbReference type="EMBL" id="CT573213">
    <property type="protein sequence ID" value="CAL29812.1"/>
    <property type="molecule type" value="Genomic_DNA"/>
</dbReference>
<accession>Q0RAN4</accession>
<evidence type="ECO:0000313" key="2">
    <source>
        <dbReference type="EMBL" id="CAL29812.1"/>
    </source>
</evidence>
<feature type="compositionally biased region" description="Basic and acidic residues" evidence="1">
    <location>
        <begin position="14"/>
        <end position="23"/>
    </location>
</feature>
<gene>
    <name evidence="2" type="ordered locus">FRAAL0052</name>
</gene>
<evidence type="ECO:0000313" key="3">
    <source>
        <dbReference type="Proteomes" id="UP000000657"/>
    </source>
</evidence>
<dbReference type="Proteomes" id="UP000000657">
    <property type="component" value="Chromosome"/>
</dbReference>
<evidence type="ECO:0000256" key="1">
    <source>
        <dbReference type="SAM" id="MobiDB-lite"/>
    </source>
</evidence>
<protein>
    <submittedName>
        <fullName evidence="2">Uncharacterized protein</fullName>
    </submittedName>
</protein>
<dbReference type="STRING" id="326424.FRAAL0052"/>
<reference evidence="2 3" key="1">
    <citation type="journal article" date="2007" name="Genome Res.">
        <title>Genome characteristics of facultatively symbiotic Frankia sp. strains reflect host range and host plant biogeography.</title>
        <authorList>
            <person name="Normand P."/>
            <person name="Lapierre P."/>
            <person name="Tisa L.S."/>
            <person name="Gogarten J.P."/>
            <person name="Alloisio N."/>
            <person name="Bagnarol E."/>
            <person name="Bassi C.A."/>
            <person name="Berry A.M."/>
            <person name="Bickhart D.M."/>
            <person name="Choisne N."/>
            <person name="Couloux A."/>
            <person name="Cournoyer B."/>
            <person name="Cruveiller S."/>
            <person name="Daubin V."/>
            <person name="Demange N."/>
            <person name="Francino M.P."/>
            <person name="Goltsman E."/>
            <person name="Huang Y."/>
            <person name="Kopp O.R."/>
            <person name="Labarre L."/>
            <person name="Lapidus A."/>
            <person name="Lavire C."/>
            <person name="Marechal J."/>
            <person name="Martinez M."/>
            <person name="Mastronunzio J.E."/>
            <person name="Mullin B.C."/>
            <person name="Niemann J."/>
            <person name="Pujic P."/>
            <person name="Rawnsley T."/>
            <person name="Rouy Z."/>
            <person name="Schenowitz C."/>
            <person name="Sellstedt A."/>
            <person name="Tavares F."/>
            <person name="Tomkins J.P."/>
            <person name="Vallenet D."/>
            <person name="Valverde C."/>
            <person name="Wall L.G."/>
            <person name="Wang Y."/>
            <person name="Medigue C."/>
            <person name="Benson D.R."/>
        </authorList>
    </citation>
    <scope>NUCLEOTIDE SEQUENCE [LARGE SCALE GENOMIC DNA]</scope>
    <source>
        <strain evidence="3">DSM 45986 / CECT 9034 / ACN14a</strain>
    </source>
</reference>
<feature type="region of interest" description="Disordered" evidence="1">
    <location>
        <begin position="1"/>
        <end position="24"/>
    </location>
</feature>
<feature type="region of interest" description="Disordered" evidence="1">
    <location>
        <begin position="58"/>
        <end position="160"/>
    </location>
</feature>
<keyword evidence="3" id="KW-1185">Reference proteome</keyword>
<dbReference type="KEGG" id="fal:FRAAL0052"/>
<dbReference type="HOGENOM" id="CLU_1649627_0_0_11"/>